<dbReference type="EMBL" id="QJTF01000003">
    <property type="protein sequence ID" value="PYE89657.1"/>
    <property type="molecule type" value="Genomic_DNA"/>
</dbReference>
<keyword evidence="2" id="KW-1185">Reference proteome</keyword>
<gene>
    <name evidence="1" type="ORF">C7477_103165</name>
</gene>
<dbReference type="Proteomes" id="UP000247454">
    <property type="component" value="Unassembled WGS sequence"/>
</dbReference>
<reference evidence="1 2" key="1">
    <citation type="submission" date="2018-06" db="EMBL/GenBank/DDBJ databases">
        <title>Genomic Encyclopedia of Type Strains, Phase III (KMG-III): the genomes of soil and plant-associated and newly described type strains.</title>
        <authorList>
            <person name="Whitman W."/>
        </authorList>
    </citation>
    <scope>NUCLEOTIDE SEQUENCE [LARGE SCALE GENOMIC DNA]</scope>
    <source>
        <strain evidence="1 2">ORS 1419</strain>
    </source>
</reference>
<dbReference type="AlphaFoldDB" id="A0A318T5Z0"/>
<dbReference type="RefSeq" id="WP_110749143.1">
    <property type="nucleotide sequence ID" value="NZ_QJTF01000003.1"/>
</dbReference>
<protein>
    <submittedName>
        <fullName evidence="1">Uncharacterized protein</fullName>
    </submittedName>
</protein>
<evidence type="ECO:0000313" key="1">
    <source>
        <dbReference type="EMBL" id="PYE89657.1"/>
    </source>
</evidence>
<dbReference type="OrthoDB" id="9802364at2"/>
<evidence type="ECO:0000313" key="2">
    <source>
        <dbReference type="Proteomes" id="UP000247454"/>
    </source>
</evidence>
<accession>A0A318T5Z0</accession>
<organism evidence="1 2">
    <name type="scientific">Phyllobacterium leguminum</name>
    <dbReference type="NCBI Taxonomy" id="314237"/>
    <lineage>
        <taxon>Bacteria</taxon>
        <taxon>Pseudomonadati</taxon>
        <taxon>Pseudomonadota</taxon>
        <taxon>Alphaproteobacteria</taxon>
        <taxon>Hyphomicrobiales</taxon>
        <taxon>Phyllobacteriaceae</taxon>
        <taxon>Phyllobacterium</taxon>
    </lineage>
</organism>
<sequence length="83" mass="9298">MKLTKAKRAVLSMMRDGAVIKEFDEVTPSWWLEGGSAVYPRTAKGLIRMKAIEYFAHEGGQPGILSYRITEVGRQALREGERG</sequence>
<name>A0A318T5Z0_9HYPH</name>
<proteinExistence type="predicted"/>
<comment type="caution">
    <text evidence="1">The sequence shown here is derived from an EMBL/GenBank/DDBJ whole genome shotgun (WGS) entry which is preliminary data.</text>
</comment>